<evidence type="ECO:0008006" key="3">
    <source>
        <dbReference type="Google" id="ProtNLM"/>
    </source>
</evidence>
<evidence type="ECO:0000313" key="2">
    <source>
        <dbReference type="Proteomes" id="UP000502894"/>
    </source>
</evidence>
<keyword evidence="2" id="KW-1185">Reference proteome</keyword>
<accession>A0A6F8T738</accession>
<gene>
    <name evidence="1" type="ORF">TUM19329_21370</name>
</gene>
<dbReference type="AlphaFoldDB" id="A0A6F8T738"/>
<reference evidence="1" key="1">
    <citation type="journal article" date="2020" name="Microbiol. Resour. Announc.">
        <title>Complete Genome Sequence of Novel Psychrotolerant Legionella Strain TUM19329, Isolated from Antarctic Lake Sediment.</title>
        <authorList>
            <person name="Shimada S."/>
            <person name="Nakai R."/>
            <person name="Aoki K."/>
            <person name="Shimoeda N."/>
            <person name="Ohno G."/>
            <person name="Miyazaki Y."/>
            <person name="Kudoh S."/>
            <person name="Imura S."/>
            <person name="Watanabe K."/>
            <person name="Ishii Y."/>
            <person name="Tateda K."/>
        </authorList>
    </citation>
    <scope>NUCLEOTIDE SEQUENCE [LARGE SCALE GENOMIC DNA]</scope>
    <source>
        <strain evidence="1">TUM19329</strain>
    </source>
</reference>
<dbReference type="SUPFAM" id="SSF54909">
    <property type="entry name" value="Dimeric alpha+beta barrel"/>
    <property type="match status" value="2"/>
</dbReference>
<name>A0A6F8T738_9GAMM</name>
<dbReference type="KEGG" id="lant:TUM19329_21370"/>
<dbReference type="Gene3D" id="3.30.70.100">
    <property type="match status" value="2"/>
</dbReference>
<dbReference type="InterPro" id="IPR011008">
    <property type="entry name" value="Dimeric_a/b-barrel"/>
</dbReference>
<dbReference type="Proteomes" id="UP000502894">
    <property type="component" value="Chromosome"/>
</dbReference>
<sequence length="245" mass="26635">MNIKNIFNSSLLGLGLVGSSIASSTALVDDLHQATIIQLKANAGQELNLADFLKNGADIVRETEPQTLFWFALQGEHETFVIFDFFHDNAGRTAHFSGKVAAALHENASTLINGGWDKGVLDKVQNSEVLSTNDYQPDTVLKATKASYIVLKAQPGKEKELETLLRSAASIISKTEPETSFWLALKLNDATYAIFDTFVDEAARTFHFKGVVASTLKNKASNLIAGGWKNGVLNNIHHFDILGSA</sequence>
<organism evidence="1 2">
    <name type="scientific">Legionella antarctica</name>
    <dbReference type="NCBI Taxonomy" id="2708020"/>
    <lineage>
        <taxon>Bacteria</taxon>
        <taxon>Pseudomonadati</taxon>
        <taxon>Pseudomonadota</taxon>
        <taxon>Gammaproteobacteria</taxon>
        <taxon>Legionellales</taxon>
        <taxon>Legionellaceae</taxon>
        <taxon>Legionella</taxon>
    </lineage>
</organism>
<protein>
    <recommendedName>
        <fullName evidence="3">Antibiotic biosynthesis monooxygenase</fullName>
    </recommendedName>
</protein>
<evidence type="ECO:0000313" key="1">
    <source>
        <dbReference type="EMBL" id="BCA95776.1"/>
    </source>
</evidence>
<dbReference type="EMBL" id="AP022839">
    <property type="protein sequence ID" value="BCA95776.1"/>
    <property type="molecule type" value="Genomic_DNA"/>
</dbReference>
<proteinExistence type="predicted"/>
<dbReference type="RefSeq" id="WP_197933188.1">
    <property type="nucleotide sequence ID" value="NZ_AP022839.1"/>
</dbReference>